<proteinExistence type="predicted"/>
<gene>
    <name evidence="1" type="ORF">SFRICE_008296</name>
</gene>
<organism evidence="1">
    <name type="scientific">Spodoptera frugiperda</name>
    <name type="common">Fall armyworm</name>
    <dbReference type="NCBI Taxonomy" id="7108"/>
    <lineage>
        <taxon>Eukaryota</taxon>
        <taxon>Metazoa</taxon>
        <taxon>Ecdysozoa</taxon>
        <taxon>Arthropoda</taxon>
        <taxon>Hexapoda</taxon>
        <taxon>Insecta</taxon>
        <taxon>Pterygota</taxon>
        <taxon>Neoptera</taxon>
        <taxon>Endopterygota</taxon>
        <taxon>Lepidoptera</taxon>
        <taxon>Glossata</taxon>
        <taxon>Ditrysia</taxon>
        <taxon>Noctuoidea</taxon>
        <taxon>Noctuidae</taxon>
        <taxon>Amphipyrinae</taxon>
        <taxon>Spodoptera</taxon>
    </lineage>
</organism>
<sequence length="87" mass="9778">MWVSLKVVLCRNRTREMLHSSQLPNRCANRFSSKSLLLSSKQEQIYSSHQMTLKSLTANRKLLKANPPLTSVTGDHHGVQCVNTTIG</sequence>
<dbReference type="EMBL" id="ODYU01009257">
    <property type="protein sequence ID" value="SOQ53545.1"/>
    <property type="molecule type" value="Genomic_DNA"/>
</dbReference>
<name>A0A2H1WKD4_SPOFR</name>
<dbReference type="AlphaFoldDB" id="A0A2H1WKD4"/>
<evidence type="ECO:0000313" key="1">
    <source>
        <dbReference type="EMBL" id="SOQ53545.1"/>
    </source>
</evidence>
<reference evidence="1" key="1">
    <citation type="submission" date="2016-07" db="EMBL/GenBank/DDBJ databases">
        <authorList>
            <person name="Bretaudeau A."/>
        </authorList>
    </citation>
    <scope>NUCLEOTIDE SEQUENCE</scope>
    <source>
        <strain evidence="1">Rice</strain>
        <tissue evidence="1">Whole body</tissue>
    </source>
</reference>
<protein>
    <submittedName>
        <fullName evidence="1">SFRICE_008296</fullName>
    </submittedName>
</protein>
<accession>A0A2H1WKD4</accession>